<dbReference type="EMBL" id="DF848889">
    <property type="protein sequence ID" value="GAT55111.1"/>
    <property type="molecule type" value="Genomic_DNA"/>
</dbReference>
<keyword evidence="4" id="KW-1185">Reference proteome</keyword>
<proteinExistence type="predicted"/>
<dbReference type="Proteomes" id="UP000815677">
    <property type="component" value="Unassembled WGS sequence"/>
</dbReference>
<evidence type="ECO:0000313" key="3">
    <source>
        <dbReference type="EMBL" id="GAT55111.1"/>
    </source>
</evidence>
<dbReference type="Pfam" id="PF18721">
    <property type="entry name" value="CxC6"/>
    <property type="match status" value="1"/>
</dbReference>
<evidence type="ECO:0000259" key="1">
    <source>
        <dbReference type="Pfam" id="PF18718"/>
    </source>
</evidence>
<reference evidence="3" key="1">
    <citation type="submission" date="2014-09" db="EMBL/GenBank/DDBJ databases">
        <title>Genome sequence of the luminous mushroom Mycena chlorophos for searching fungal bioluminescence genes.</title>
        <authorList>
            <person name="Tanaka Y."/>
            <person name="Kasuga D."/>
            <person name="Oba Y."/>
            <person name="Hase S."/>
            <person name="Sato K."/>
            <person name="Oba Y."/>
            <person name="Sakakibara Y."/>
        </authorList>
    </citation>
    <scope>NUCLEOTIDE SEQUENCE</scope>
</reference>
<accession>A0ABQ0LVM1</accession>
<feature type="domain" description="CxC5 like cysteine cluster associated with KDZ" evidence="1">
    <location>
        <begin position="112"/>
        <end position="225"/>
    </location>
</feature>
<dbReference type="InterPro" id="IPR040898">
    <property type="entry name" value="CxC6"/>
</dbReference>
<evidence type="ECO:0008006" key="5">
    <source>
        <dbReference type="Google" id="ProtNLM"/>
    </source>
</evidence>
<evidence type="ECO:0000259" key="2">
    <source>
        <dbReference type="Pfam" id="PF18721"/>
    </source>
</evidence>
<feature type="domain" description="CxC6 like cysteine cluster associated with KDZ" evidence="2">
    <location>
        <begin position="326"/>
        <end position="388"/>
    </location>
</feature>
<protein>
    <recommendedName>
        <fullName evidence="5">CxC5 like cysteine cluster associated with KDZ domain-containing protein</fullName>
    </recommendedName>
</protein>
<name>A0ABQ0LVM1_MYCCL</name>
<organism evidence="3 4">
    <name type="scientific">Mycena chlorophos</name>
    <name type="common">Agaric fungus</name>
    <name type="synonym">Agaricus chlorophos</name>
    <dbReference type="NCBI Taxonomy" id="658473"/>
    <lineage>
        <taxon>Eukaryota</taxon>
        <taxon>Fungi</taxon>
        <taxon>Dikarya</taxon>
        <taxon>Basidiomycota</taxon>
        <taxon>Agaricomycotina</taxon>
        <taxon>Agaricomycetes</taxon>
        <taxon>Agaricomycetidae</taxon>
        <taxon>Agaricales</taxon>
        <taxon>Marasmiineae</taxon>
        <taxon>Mycenaceae</taxon>
        <taxon>Mycena</taxon>
    </lineage>
</organism>
<dbReference type="Pfam" id="PF18718">
    <property type="entry name" value="CxC5"/>
    <property type="match status" value="1"/>
</dbReference>
<sequence>MNSSLIVLASALKASGAQLHALLLFISILNRLWEVVGDASTQQLPPQLTPSVVEVLMLALQLHEPNISEADLQSMWGMLGPHIKSWSGPLLESETDDILRQYAGDGVKKLGVEMLYPPHRHCPFCATKLGKMESTFLRVYTLHRGILPAYDVSLNCAGCQIRFHHSYFVRNPSNLDAKREYYRDPARYIPATQSSYLEDKLCEYFEFSICHAHTSTTNLARIYNAHLGKSNIGMNPNAALLPEISQEAILEGFFMHALFRRLRRTESTLFLPHHTPQEHRLDEVLRSCNKLIAGIGQPYYLHACHDCVKFFEREDGSRYYIRGGTTDGVTIGHPCCGEKDCQGPLLSSKDRYCMAHHVLEGRCAAKGCSADAAEGHITCDIAVHRAEEIALQLKEDAAFRDLSRRSAKCNVPTTQRTADPFPRIFLDHSTPSSTSTKKNSVVLSISRHWTHNDQLFVLCCGVIIARATFYSHEGPSSDFLKKIFPYPWLLPTHIFFDKACLLLKHILSHPVDTFFNTTLIIVDVFHAFQKHDNDFCNKNTIPSLCPELRTTRGGNEVWTLNSSNAEQANVWYGAFQAITREMSEPRYNFFLDEMVTIRNEWIVDELERKGKQPMFRTMESMKADWMASHPEEPYTRVSA</sequence>
<dbReference type="InterPro" id="IPR041539">
    <property type="entry name" value="CxC5"/>
</dbReference>
<evidence type="ECO:0000313" key="4">
    <source>
        <dbReference type="Proteomes" id="UP000815677"/>
    </source>
</evidence>
<gene>
    <name evidence="3" type="ORF">MCHLO_11914</name>
</gene>